<evidence type="ECO:0008006" key="4">
    <source>
        <dbReference type="Google" id="ProtNLM"/>
    </source>
</evidence>
<dbReference type="InterPro" id="IPR011990">
    <property type="entry name" value="TPR-like_helical_dom_sf"/>
</dbReference>
<sequence>MLSVLVPLIMQVGIAPTTAPVSAVPPELRDRPTRNGGTPDRPASQAAIEVCLDSARTDPEKARALAEEWVSRTTGLQRAAGQHCLGVASANEGDWDAAAAAFLAARDEGADGPFRARMGELAASALLAQGKAEEALAALDAAKNEAAGDTALAGTTALDRATALVALDRIDEAATALADARALVPSDAHAWLLSATLSRRTGDLALAQTQIEQAATLEPRDPAIGLEAGVIAALAGRDDAARKSFESVVAASPDSAQGAAAKQYLAQLGER</sequence>
<dbReference type="SUPFAM" id="SSF48452">
    <property type="entry name" value="TPR-like"/>
    <property type="match status" value="1"/>
</dbReference>
<dbReference type="Proteomes" id="UP000619041">
    <property type="component" value="Unassembled WGS sequence"/>
</dbReference>
<evidence type="ECO:0000313" key="3">
    <source>
        <dbReference type="Proteomes" id="UP000619041"/>
    </source>
</evidence>
<proteinExistence type="predicted"/>
<evidence type="ECO:0000256" key="1">
    <source>
        <dbReference type="SAM" id="MobiDB-lite"/>
    </source>
</evidence>
<evidence type="ECO:0000313" key="2">
    <source>
        <dbReference type="EMBL" id="GGE02839.1"/>
    </source>
</evidence>
<dbReference type="Pfam" id="PF13432">
    <property type="entry name" value="TPR_16"/>
    <property type="match status" value="2"/>
</dbReference>
<dbReference type="EMBL" id="BMKL01000001">
    <property type="protein sequence ID" value="GGE02839.1"/>
    <property type="molecule type" value="Genomic_DNA"/>
</dbReference>
<feature type="region of interest" description="Disordered" evidence="1">
    <location>
        <begin position="20"/>
        <end position="43"/>
    </location>
</feature>
<protein>
    <recommendedName>
        <fullName evidence="4">Tetratricopeptide repeat protein</fullName>
    </recommendedName>
</protein>
<gene>
    <name evidence="2" type="ORF">GCM10011515_23060</name>
</gene>
<reference evidence="3" key="1">
    <citation type="journal article" date="2019" name="Int. J. Syst. Evol. Microbiol.">
        <title>The Global Catalogue of Microorganisms (GCM) 10K type strain sequencing project: providing services to taxonomists for standard genome sequencing and annotation.</title>
        <authorList>
            <consortium name="The Broad Institute Genomics Platform"/>
            <consortium name="The Broad Institute Genome Sequencing Center for Infectious Disease"/>
            <person name="Wu L."/>
            <person name="Ma J."/>
        </authorList>
    </citation>
    <scope>NUCLEOTIDE SEQUENCE [LARGE SCALE GENOMIC DNA]</scope>
    <source>
        <strain evidence="3">CGMCC 1.15959</strain>
    </source>
</reference>
<comment type="caution">
    <text evidence="2">The sequence shown here is derived from an EMBL/GenBank/DDBJ whole genome shotgun (WGS) entry which is preliminary data.</text>
</comment>
<organism evidence="2 3">
    <name type="scientific">Tsuneonella deserti</name>
    <dbReference type="NCBI Taxonomy" id="2035528"/>
    <lineage>
        <taxon>Bacteria</taxon>
        <taxon>Pseudomonadati</taxon>
        <taxon>Pseudomonadota</taxon>
        <taxon>Alphaproteobacteria</taxon>
        <taxon>Sphingomonadales</taxon>
        <taxon>Erythrobacteraceae</taxon>
        <taxon>Tsuneonella</taxon>
    </lineage>
</organism>
<accession>A0ABQ1S9J2</accession>
<name>A0ABQ1S9J2_9SPHN</name>
<dbReference type="RefSeq" id="WP_229658567.1">
    <property type="nucleotide sequence ID" value="NZ_BMKL01000001.1"/>
</dbReference>
<keyword evidence="3" id="KW-1185">Reference proteome</keyword>
<dbReference type="Gene3D" id="1.25.40.10">
    <property type="entry name" value="Tetratricopeptide repeat domain"/>
    <property type="match status" value="1"/>
</dbReference>